<dbReference type="GO" id="GO:0015035">
    <property type="term" value="F:protein-disulfide reductase activity"/>
    <property type="evidence" value="ECO:0007669"/>
    <property type="project" value="UniProtKB-UniRule"/>
</dbReference>
<evidence type="ECO:0000256" key="1">
    <source>
        <dbReference type="ARBA" id="ARBA00008987"/>
    </source>
</evidence>
<organism evidence="12 13">
    <name type="scientific">Periweissella fabalis</name>
    <dbReference type="NCBI Taxonomy" id="1070421"/>
    <lineage>
        <taxon>Bacteria</taxon>
        <taxon>Bacillati</taxon>
        <taxon>Bacillota</taxon>
        <taxon>Bacilli</taxon>
        <taxon>Lactobacillales</taxon>
        <taxon>Lactobacillaceae</taxon>
        <taxon>Periweissella</taxon>
    </lineage>
</organism>
<dbReference type="PROSITE" id="PS00194">
    <property type="entry name" value="THIOREDOXIN_1"/>
    <property type="match status" value="1"/>
</dbReference>
<keyword evidence="6 10" id="KW-0676">Redox-active center</keyword>
<dbReference type="NCBIfam" id="TIGR01068">
    <property type="entry name" value="thioredoxin"/>
    <property type="match status" value="1"/>
</dbReference>
<dbReference type="PROSITE" id="PS51352">
    <property type="entry name" value="THIOREDOXIN_2"/>
    <property type="match status" value="1"/>
</dbReference>
<evidence type="ECO:0000256" key="2">
    <source>
        <dbReference type="ARBA" id="ARBA00020570"/>
    </source>
</evidence>
<comment type="caution">
    <text evidence="12">The sequence shown here is derived from an EMBL/GenBank/DDBJ whole genome shotgun (WGS) entry which is preliminary data.</text>
</comment>
<dbReference type="CDD" id="cd02947">
    <property type="entry name" value="TRX_family"/>
    <property type="match status" value="1"/>
</dbReference>
<evidence type="ECO:0000256" key="8">
    <source>
        <dbReference type="PIRNR" id="PIRNR000077"/>
    </source>
</evidence>
<comment type="similarity">
    <text evidence="1 8">Belongs to the thioredoxin family.</text>
</comment>
<evidence type="ECO:0000256" key="5">
    <source>
        <dbReference type="ARBA" id="ARBA00023157"/>
    </source>
</evidence>
<evidence type="ECO:0000256" key="7">
    <source>
        <dbReference type="NCBIfam" id="TIGR01068"/>
    </source>
</evidence>
<dbReference type="FunFam" id="3.40.30.10:FF:000001">
    <property type="entry name" value="Thioredoxin"/>
    <property type="match status" value="1"/>
</dbReference>
<dbReference type="PRINTS" id="PR00421">
    <property type="entry name" value="THIOREDOXIN"/>
</dbReference>
<feature type="site" description="Contributes to redox potential value" evidence="9">
    <location>
        <position position="30"/>
    </location>
</feature>
<dbReference type="PIRSF" id="PIRSF000077">
    <property type="entry name" value="Thioredoxin"/>
    <property type="match status" value="1"/>
</dbReference>
<dbReference type="EMBL" id="JAAXPN010000002">
    <property type="protein sequence ID" value="NKZ23880.1"/>
    <property type="molecule type" value="Genomic_DNA"/>
</dbReference>
<accession>A0A7X6N2G3</accession>
<dbReference type="PANTHER" id="PTHR45663:SF11">
    <property type="entry name" value="GEO12009P1"/>
    <property type="match status" value="1"/>
</dbReference>
<dbReference type="RefSeq" id="WP_168721679.1">
    <property type="nucleotide sequence ID" value="NZ_JAAXPN010000002.1"/>
</dbReference>
<evidence type="ECO:0000259" key="11">
    <source>
        <dbReference type="PROSITE" id="PS51352"/>
    </source>
</evidence>
<feature type="active site" description="Nucleophile" evidence="9">
    <location>
        <position position="28"/>
    </location>
</feature>
<name>A0A7X6N2G3_9LACO</name>
<evidence type="ECO:0000313" key="13">
    <source>
        <dbReference type="Proteomes" id="UP000549765"/>
    </source>
</evidence>
<keyword evidence="13" id="KW-1185">Reference proteome</keyword>
<feature type="site" description="Contributes to redox potential value" evidence="9">
    <location>
        <position position="29"/>
    </location>
</feature>
<evidence type="ECO:0000256" key="3">
    <source>
        <dbReference type="ARBA" id="ARBA00022448"/>
    </source>
</evidence>
<protein>
    <recommendedName>
        <fullName evidence="2 7">Thioredoxin</fullName>
    </recommendedName>
</protein>
<dbReference type="InterPro" id="IPR036249">
    <property type="entry name" value="Thioredoxin-like_sf"/>
</dbReference>
<dbReference type="PANTHER" id="PTHR45663">
    <property type="entry name" value="GEO12009P1"/>
    <property type="match status" value="1"/>
</dbReference>
<evidence type="ECO:0000256" key="4">
    <source>
        <dbReference type="ARBA" id="ARBA00022982"/>
    </source>
</evidence>
<sequence>MAVIITQENLKEATATGLVVVDFWAEWCGPCKIMNPILDKLENDFAGQISFGKVNVDGQTKLAEEYHVMSIPSLVIFQDGVAKEKISGLYPQAKLNDYLAKKVTEYQASK</sequence>
<dbReference type="Proteomes" id="UP000549765">
    <property type="component" value="Unassembled WGS sequence"/>
</dbReference>
<evidence type="ECO:0000256" key="9">
    <source>
        <dbReference type="PIRSR" id="PIRSR000077-1"/>
    </source>
</evidence>
<dbReference type="Gene3D" id="3.40.30.10">
    <property type="entry name" value="Glutaredoxin"/>
    <property type="match status" value="1"/>
</dbReference>
<keyword evidence="3" id="KW-0813">Transport</keyword>
<dbReference type="Pfam" id="PF00085">
    <property type="entry name" value="Thioredoxin"/>
    <property type="match status" value="1"/>
</dbReference>
<keyword evidence="4" id="KW-0249">Electron transport</keyword>
<feature type="domain" description="Thioredoxin" evidence="11">
    <location>
        <begin position="1"/>
        <end position="108"/>
    </location>
</feature>
<feature type="disulfide bond" description="Redox-active" evidence="10">
    <location>
        <begin position="28"/>
        <end position="31"/>
    </location>
</feature>
<dbReference type="InterPro" id="IPR017937">
    <property type="entry name" value="Thioredoxin_CS"/>
</dbReference>
<dbReference type="AlphaFoldDB" id="A0A7X6N2G3"/>
<gene>
    <name evidence="12" type="primary">trxA</name>
    <name evidence="12" type="ORF">HF964_03525</name>
</gene>
<dbReference type="GO" id="GO:0005737">
    <property type="term" value="C:cytoplasm"/>
    <property type="evidence" value="ECO:0007669"/>
    <property type="project" value="TreeGrafter"/>
</dbReference>
<dbReference type="InterPro" id="IPR013766">
    <property type="entry name" value="Thioredoxin_domain"/>
</dbReference>
<evidence type="ECO:0000313" key="12">
    <source>
        <dbReference type="EMBL" id="NKZ23880.1"/>
    </source>
</evidence>
<reference evidence="12 13" key="1">
    <citation type="submission" date="2020-04" db="EMBL/GenBank/DDBJ databases">
        <title>MicrobeNet Type strains.</title>
        <authorList>
            <person name="Nicholson A.C."/>
        </authorList>
    </citation>
    <scope>NUCLEOTIDE SEQUENCE [LARGE SCALE GENOMIC DNA]</scope>
    <source>
        <strain evidence="12 13">CCUG 61472</strain>
    </source>
</reference>
<dbReference type="InterPro" id="IPR005746">
    <property type="entry name" value="Thioredoxin"/>
</dbReference>
<feature type="site" description="Deprotonates C-terminal active site Cys" evidence="9">
    <location>
        <position position="22"/>
    </location>
</feature>
<keyword evidence="5 10" id="KW-1015">Disulfide bond</keyword>
<dbReference type="SUPFAM" id="SSF52833">
    <property type="entry name" value="Thioredoxin-like"/>
    <property type="match status" value="1"/>
</dbReference>
<evidence type="ECO:0000256" key="10">
    <source>
        <dbReference type="PIRSR" id="PIRSR000077-4"/>
    </source>
</evidence>
<evidence type="ECO:0000256" key="6">
    <source>
        <dbReference type="ARBA" id="ARBA00023284"/>
    </source>
</evidence>
<proteinExistence type="inferred from homology"/>
<feature type="active site" description="Nucleophile" evidence="9">
    <location>
        <position position="31"/>
    </location>
</feature>